<feature type="transmembrane region" description="Helical" evidence="6">
    <location>
        <begin position="46"/>
        <end position="70"/>
    </location>
</feature>
<dbReference type="GO" id="GO:0022857">
    <property type="term" value="F:transmembrane transporter activity"/>
    <property type="evidence" value="ECO:0007669"/>
    <property type="project" value="InterPro"/>
</dbReference>
<dbReference type="InterPro" id="IPR020846">
    <property type="entry name" value="MFS_dom"/>
</dbReference>
<sequence length="413" mass="43588">MRTQRAMSAPSLQRRAYRLIILLGLVSLFGDISYEGVRGVTGPYLALLGASAVAVGLVAGLGEFAGYALRTASGYLADRLRLHWLLTVVGYGLIATLPLLALVHRWELAAALIVLERLGKALRTPSRDAILSHAASQVGRGKGFGIHEALDQLGALIGPVIFAVALTFDGEAGYRLGFGLLTIPAILAIVILVLAWRQEPEPESLESVTPRVNRPTEASGSRRLSGPFWRYTLFTALTTLGFVPFALLSYHVEQTGRFSPPLIPLLYAVAMGVDGGIALIAGWGYDRFGLRTLAAVPICIALGTAAALQSTTGFIITGVVVWGIAMGLVETTMRAAVGELSAPSARGLAYGVFNTVFGTAWLAGGAVLGYLYEQLGSRGTIGATLVLEIAALLLFWGLGVARAHASYRAQSVS</sequence>
<dbReference type="STRING" id="309801.trd_0566"/>
<keyword evidence="4 6" id="KW-1133">Transmembrane helix</keyword>
<gene>
    <name evidence="8" type="ordered locus">trd_0566</name>
</gene>
<evidence type="ECO:0000259" key="7">
    <source>
        <dbReference type="PROSITE" id="PS50850"/>
    </source>
</evidence>
<accession>B9KYM0</accession>
<evidence type="ECO:0000256" key="4">
    <source>
        <dbReference type="ARBA" id="ARBA00022989"/>
    </source>
</evidence>
<keyword evidence="3 6" id="KW-0812">Transmembrane</keyword>
<comment type="subcellular location">
    <subcellularLocation>
        <location evidence="1">Cell membrane</location>
        <topology evidence="1">Multi-pass membrane protein</topology>
    </subcellularLocation>
</comment>
<evidence type="ECO:0000256" key="6">
    <source>
        <dbReference type="SAM" id="Phobius"/>
    </source>
</evidence>
<dbReference type="InterPro" id="IPR052425">
    <property type="entry name" value="Uncharacterized_MFS-type"/>
</dbReference>
<dbReference type="eggNOG" id="COG2223">
    <property type="taxonomic scope" value="Bacteria"/>
</dbReference>
<evidence type="ECO:0000313" key="9">
    <source>
        <dbReference type="Proteomes" id="UP000000447"/>
    </source>
</evidence>
<evidence type="ECO:0000256" key="3">
    <source>
        <dbReference type="ARBA" id="ARBA00022692"/>
    </source>
</evidence>
<dbReference type="PANTHER" id="PTHR42688">
    <property type="entry name" value="CONSERVED PROTEIN"/>
    <property type="match status" value="1"/>
</dbReference>
<dbReference type="InterPro" id="IPR036259">
    <property type="entry name" value="MFS_trans_sf"/>
</dbReference>
<dbReference type="SUPFAM" id="SSF103473">
    <property type="entry name" value="MFS general substrate transporter"/>
    <property type="match status" value="1"/>
</dbReference>
<feature type="transmembrane region" description="Helical" evidence="6">
    <location>
        <begin position="176"/>
        <end position="196"/>
    </location>
</feature>
<evidence type="ECO:0000256" key="1">
    <source>
        <dbReference type="ARBA" id="ARBA00004651"/>
    </source>
</evidence>
<dbReference type="PANTHER" id="PTHR42688:SF1">
    <property type="entry name" value="BLR5212 PROTEIN"/>
    <property type="match status" value="1"/>
</dbReference>
<keyword evidence="9" id="KW-1185">Reference proteome</keyword>
<evidence type="ECO:0000256" key="2">
    <source>
        <dbReference type="ARBA" id="ARBA00022475"/>
    </source>
</evidence>
<keyword evidence="5 6" id="KW-0472">Membrane</keyword>
<dbReference type="Pfam" id="PF07690">
    <property type="entry name" value="MFS_1"/>
    <property type="match status" value="1"/>
</dbReference>
<proteinExistence type="predicted"/>
<organism evidence="8 9">
    <name type="scientific">Thermomicrobium roseum (strain ATCC 27502 / DSM 5159 / P-2)</name>
    <dbReference type="NCBI Taxonomy" id="309801"/>
    <lineage>
        <taxon>Bacteria</taxon>
        <taxon>Pseudomonadati</taxon>
        <taxon>Thermomicrobiota</taxon>
        <taxon>Thermomicrobia</taxon>
        <taxon>Thermomicrobiales</taxon>
        <taxon>Thermomicrobiaceae</taxon>
        <taxon>Thermomicrobium</taxon>
    </lineage>
</organism>
<feature type="transmembrane region" description="Helical" evidence="6">
    <location>
        <begin position="314"/>
        <end position="336"/>
    </location>
</feature>
<reference evidence="8 9" key="1">
    <citation type="journal article" date="2009" name="PLoS ONE">
        <title>Complete genome sequence of the aerobic CO-oxidizing thermophile Thermomicrobium roseum.</title>
        <authorList>
            <person name="Wu D."/>
            <person name="Raymond J."/>
            <person name="Wu M."/>
            <person name="Chatterji S."/>
            <person name="Ren Q."/>
            <person name="Graham J.E."/>
            <person name="Bryant D.A."/>
            <person name="Robb F."/>
            <person name="Colman A."/>
            <person name="Tallon L.J."/>
            <person name="Badger J.H."/>
            <person name="Madupu R."/>
            <person name="Ward N.L."/>
            <person name="Eisen J.A."/>
        </authorList>
    </citation>
    <scope>NUCLEOTIDE SEQUENCE [LARGE SCALE GENOMIC DNA]</scope>
    <source>
        <strain evidence="9">ATCC 27502 / DSM 5159 / P-2</strain>
    </source>
</reference>
<dbReference type="KEGG" id="tro:trd_0566"/>
<dbReference type="AlphaFoldDB" id="B9KYM0"/>
<dbReference type="InterPro" id="IPR011701">
    <property type="entry name" value="MFS"/>
</dbReference>
<dbReference type="PROSITE" id="PS50850">
    <property type="entry name" value="MFS"/>
    <property type="match status" value="1"/>
</dbReference>
<feature type="transmembrane region" description="Helical" evidence="6">
    <location>
        <begin position="16"/>
        <end position="34"/>
    </location>
</feature>
<dbReference type="Gene3D" id="1.20.1250.20">
    <property type="entry name" value="MFS general substrate transporter like domains"/>
    <property type="match status" value="2"/>
</dbReference>
<feature type="transmembrane region" description="Helical" evidence="6">
    <location>
        <begin position="378"/>
        <end position="401"/>
    </location>
</feature>
<evidence type="ECO:0000313" key="8">
    <source>
        <dbReference type="EMBL" id="ACM06018.1"/>
    </source>
</evidence>
<keyword evidence="2" id="KW-1003">Cell membrane</keyword>
<dbReference type="CDD" id="cd17370">
    <property type="entry name" value="MFS_MJ1317_like"/>
    <property type="match status" value="1"/>
</dbReference>
<feature type="transmembrane region" description="Helical" evidence="6">
    <location>
        <begin position="262"/>
        <end position="281"/>
    </location>
</feature>
<feature type="transmembrane region" description="Helical" evidence="6">
    <location>
        <begin position="82"/>
        <end position="103"/>
    </location>
</feature>
<dbReference type="Proteomes" id="UP000000447">
    <property type="component" value="Chromosome"/>
</dbReference>
<dbReference type="HOGENOM" id="CLU_040020_2_0_0"/>
<feature type="transmembrane region" description="Helical" evidence="6">
    <location>
        <begin position="348"/>
        <end position="372"/>
    </location>
</feature>
<feature type="domain" description="Major facilitator superfamily (MFS) profile" evidence="7">
    <location>
        <begin position="19"/>
        <end position="408"/>
    </location>
</feature>
<name>B9KYM0_THERP</name>
<evidence type="ECO:0000256" key="5">
    <source>
        <dbReference type="ARBA" id="ARBA00023136"/>
    </source>
</evidence>
<protein>
    <submittedName>
        <fullName evidence="8">Putative membrane protein</fullName>
    </submittedName>
</protein>
<dbReference type="GO" id="GO:0005886">
    <property type="term" value="C:plasma membrane"/>
    <property type="evidence" value="ECO:0007669"/>
    <property type="project" value="UniProtKB-SubCell"/>
</dbReference>
<dbReference type="EMBL" id="CP001275">
    <property type="protein sequence ID" value="ACM06018.1"/>
    <property type="molecule type" value="Genomic_DNA"/>
</dbReference>
<feature type="transmembrane region" description="Helical" evidence="6">
    <location>
        <begin position="231"/>
        <end position="250"/>
    </location>
</feature>